<dbReference type="Proteomes" id="UP001066276">
    <property type="component" value="Chromosome 7"/>
</dbReference>
<name>A0AAV7Q1K1_PLEWA</name>
<evidence type="ECO:0000313" key="3">
    <source>
        <dbReference type="Proteomes" id="UP001066276"/>
    </source>
</evidence>
<keyword evidence="3" id="KW-1185">Reference proteome</keyword>
<dbReference type="AlphaFoldDB" id="A0AAV7Q1K1"/>
<dbReference type="EMBL" id="JANPWB010000011">
    <property type="protein sequence ID" value="KAJ1133084.1"/>
    <property type="molecule type" value="Genomic_DNA"/>
</dbReference>
<sequence>MADYNARVGDDYCYDDPAGSFEYDLVYALEAGVRHTVNKALAKAIRPVKRHLLGFAEQQGWIPSSRPQGSEASSLFQSTHAPKGEKKTQAADFESLVRSLAKDHNYSTSSFTPKTKARDDSDCSVSAQTSDQGDDPPCKRKKKMHHS</sequence>
<gene>
    <name evidence="2" type="ORF">NDU88_011383</name>
</gene>
<organism evidence="2 3">
    <name type="scientific">Pleurodeles waltl</name>
    <name type="common">Iberian ribbed newt</name>
    <dbReference type="NCBI Taxonomy" id="8319"/>
    <lineage>
        <taxon>Eukaryota</taxon>
        <taxon>Metazoa</taxon>
        <taxon>Chordata</taxon>
        <taxon>Craniata</taxon>
        <taxon>Vertebrata</taxon>
        <taxon>Euteleostomi</taxon>
        <taxon>Amphibia</taxon>
        <taxon>Batrachia</taxon>
        <taxon>Caudata</taxon>
        <taxon>Salamandroidea</taxon>
        <taxon>Salamandridae</taxon>
        <taxon>Pleurodelinae</taxon>
        <taxon>Pleurodeles</taxon>
    </lineage>
</organism>
<protein>
    <submittedName>
        <fullName evidence="2">Uncharacterized protein</fullName>
    </submittedName>
</protein>
<feature type="region of interest" description="Disordered" evidence="1">
    <location>
        <begin position="61"/>
        <end position="92"/>
    </location>
</feature>
<proteinExistence type="predicted"/>
<feature type="compositionally biased region" description="Polar residues" evidence="1">
    <location>
        <begin position="61"/>
        <end position="80"/>
    </location>
</feature>
<comment type="caution">
    <text evidence="2">The sequence shown here is derived from an EMBL/GenBank/DDBJ whole genome shotgun (WGS) entry which is preliminary data.</text>
</comment>
<feature type="region of interest" description="Disordered" evidence="1">
    <location>
        <begin position="104"/>
        <end position="147"/>
    </location>
</feature>
<reference evidence="2" key="1">
    <citation type="journal article" date="2022" name="bioRxiv">
        <title>Sequencing and chromosome-scale assembly of the giantPleurodeles waltlgenome.</title>
        <authorList>
            <person name="Brown T."/>
            <person name="Elewa A."/>
            <person name="Iarovenko S."/>
            <person name="Subramanian E."/>
            <person name="Araus A.J."/>
            <person name="Petzold A."/>
            <person name="Susuki M."/>
            <person name="Suzuki K.-i.T."/>
            <person name="Hayashi T."/>
            <person name="Toyoda A."/>
            <person name="Oliveira C."/>
            <person name="Osipova E."/>
            <person name="Leigh N.D."/>
            <person name="Simon A."/>
            <person name="Yun M.H."/>
        </authorList>
    </citation>
    <scope>NUCLEOTIDE SEQUENCE</scope>
    <source>
        <strain evidence="2">20211129_DDA</strain>
        <tissue evidence="2">Liver</tissue>
    </source>
</reference>
<evidence type="ECO:0000256" key="1">
    <source>
        <dbReference type="SAM" id="MobiDB-lite"/>
    </source>
</evidence>
<accession>A0AAV7Q1K1</accession>
<evidence type="ECO:0000313" key="2">
    <source>
        <dbReference type="EMBL" id="KAJ1133084.1"/>
    </source>
</evidence>